<reference evidence="3" key="1">
    <citation type="submission" date="2016-01" db="EMBL/GenBank/DDBJ databases">
        <title>Draft genome of Chromobacterium sp. F49.</title>
        <authorList>
            <person name="Hong K.W."/>
        </authorList>
    </citation>
    <scope>NUCLEOTIDE SEQUENCE [LARGE SCALE GENOMIC DNA]</scope>
    <source>
        <strain evidence="3">CN3</strain>
    </source>
</reference>
<dbReference type="InterPro" id="IPR011990">
    <property type="entry name" value="TPR-like_helical_dom_sf"/>
</dbReference>
<dbReference type="PROSITE" id="PS52015">
    <property type="entry name" value="TONB_CTD"/>
    <property type="match status" value="1"/>
</dbReference>
<name>A0ABR5YD05_9SPHN</name>
<comment type="caution">
    <text evidence="2">The sequence shown here is derived from an EMBL/GenBank/DDBJ whole genome shotgun (WGS) entry which is preliminary data.</text>
</comment>
<dbReference type="SUPFAM" id="SSF48452">
    <property type="entry name" value="TPR-like"/>
    <property type="match status" value="1"/>
</dbReference>
<sequence>MLDPILHGLMALAQAATPAQPAAPAKPLTLQAQFDAANAAYSTRDCAEALKLYEALEKRTATNKNALLTGAIAVRGGICRVRMGEREAGVAAIRRGLPTLAAKPDEFRADLGSAHLALGDAAYDAFDYDAAATAYRAALDLAKGVERVVPLLALARTLSFDHDGRALAYAEEARKLTESEASIDKATVAAVQTRYARVLLNEGRTADAYTVLKDSLKKQGGLDQKVNLSEIATRADLAQAALLNGDRERARTYLAYTGAGRLEKAPFAGARQMDLPPCGGPAGLKPTEVAVVEFSLGDDGIVRNVAPIYTTGNRAAALAFARAVGDWSWQPEDATAIPAFWRQSARVELRCSTAAQRPSITQPIDDAFDTWLTSKGAPAFAWEEQPAARALPLARAEVARARTAGDKVAELRALGWMFNSQLVGAEEARPLIAEALTLAQATGAPAAVATRFRISDAYVAAKNYDQVLDGFRTVLRRPEVAADPLSAATVRMMLANGGSQVRSAERTQMIDAVLAAPLPDTHPLKVAALLNRADLSAQSGDTAAAKAAFTRTGLSSDQCALIAPTPAVAKQGATSARYPTEALQMGFEGWARVEFDIAADGHTLTPRTVAAYPPFVFGDAAQKMIGATRFRSSFRPDNNTACTGNSQRIVFNLPR</sequence>
<dbReference type="Gene3D" id="3.30.2420.10">
    <property type="entry name" value="TonB"/>
    <property type="match status" value="1"/>
</dbReference>
<proteinExistence type="predicted"/>
<accession>A0ABR5YD05</accession>
<gene>
    <name evidence="2" type="ORF">AVT10_13715</name>
</gene>
<dbReference type="RefSeq" id="WP_066689701.1">
    <property type="nucleotide sequence ID" value="NZ_LQQO01000011.1"/>
</dbReference>
<evidence type="ECO:0000259" key="1">
    <source>
        <dbReference type="PROSITE" id="PS52015"/>
    </source>
</evidence>
<dbReference type="Proteomes" id="UP000076609">
    <property type="component" value="Unassembled WGS sequence"/>
</dbReference>
<dbReference type="SUPFAM" id="SSF74653">
    <property type="entry name" value="TolA/TonB C-terminal domain"/>
    <property type="match status" value="1"/>
</dbReference>
<keyword evidence="3" id="KW-1185">Reference proteome</keyword>
<protein>
    <recommendedName>
        <fullName evidence="1">TonB C-terminal domain-containing protein</fullName>
    </recommendedName>
</protein>
<feature type="domain" description="TonB C-terminal" evidence="1">
    <location>
        <begin position="563"/>
        <end position="655"/>
    </location>
</feature>
<dbReference type="InterPro" id="IPR037682">
    <property type="entry name" value="TonB_C"/>
</dbReference>
<organism evidence="2 3">
    <name type="scientific">Sphingomonas hankookensis</name>
    <dbReference type="NCBI Taxonomy" id="563996"/>
    <lineage>
        <taxon>Bacteria</taxon>
        <taxon>Pseudomonadati</taxon>
        <taxon>Pseudomonadota</taxon>
        <taxon>Alphaproteobacteria</taxon>
        <taxon>Sphingomonadales</taxon>
        <taxon>Sphingomonadaceae</taxon>
        <taxon>Sphingomonas</taxon>
    </lineage>
</organism>
<evidence type="ECO:0000313" key="3">
    <source>
        <dbReference type="Proteomes" id="UP000076609"/>
    </source>
</evidence>
<dbReference type="Pfam" id="PF03544">
    <property type="entry name" value="TonB_C"/>
    <property type="match status" value="1"/>
</dbReference>
<dbReference type="EMBL" id="LQQO01000011">
    <property type="protein sequence ID" value="KZE15888.1"/>
    <property type="molecule type" value="Genomic_DNA"/>
</dbReference>
<evidence type="ECO:0000313" key="2">
    <source>
        <dbReference type="EMBL" id="KZE15888.1"/>
    </source>
</evidence>
<dbReference type="Gene3D" id="1.25.40.10">
    <property type="entry name" value="Tetratricopeptide repeat domain"/>
    <property type="match status" value="1"/>
</dbReference>